<accession>A0A923M617</accession>
<keyword evidence="1" id="KW-0472">Membrane</keyword>
<evidence type="ECO:0000313" key="2">
    <source>
        <dbReference type="EMBL" id="MBC5763232.1"/>
    </source>
</evidence>
<proteinExistence type="predicted"/>
<organism evidence="2 3">
    <name type="scientific">Ramlibacter albus</name>
    <dbReference type="NCBI Taxonomy" id="2079448"/>
    <lineage>
        <taxon>Bacteria</taxon>
        <taxon>Pseudomonadati</taxon>
        <taxon>Pseudomonadota</taxon>
        <taxon>Betaproteobacteria</taxon>
        <taxon>Burkholderiales</taxon>
        <taxon>Comamonadaceae</taxon>
        <taxon>Ramlibacter</taxon>
    </lineage>
</organism>
<evidence type="ECO:0000256" key="1">
    <source>
        <dbReference type="SAM" id="Phobius"/>
    </source>
</evidence>
<dbReference type="Pfam" id="PF02405">
    <property type="entry name" value="MlaE"/>
    <property type="match status" value="1"/>
</dbReference>
<keyword evidence="1" id="KW-0812">Transmembrane</keyword>
<dbReference type="EMBL" id="JACORU010000001">
    <property type="protein sequence ID" value="MBC5763232.1"/>
    <property type="molecule type" value="Genomic_DNA"/>
</dbReference>
<keyword evidence="1" id="KW-1133">Transmembrane helix</keyword>
<keyword evidence="3" id="KW-1185">Reference proteome</keyword>
<protein>
    <submittedName>
        <fullName evidence="2">ABC transporter permease</fullName>
    </submittedName>
</protein>
<feature type="transmembrane region" description="Helical" evidence="1">
    <location>
        <begin position="111"/>
        <end position="135"/>
    </location>
</feature>
<dbReference type="AlphaFoldDB" id="A0A923M617"/>
<feature type="transmembrane region" description="Helical" evidence="1">
    <location>
        <begin position="208"/>
        <end position="230"/>
    </location>
</feature>
<feature type="transmembrane region" description="Helical" evidence="1">
    <location>
        <begin position="250"/>
        <end position="269"/>
    </location>
</feature>
<feature type="transmembrane region" description="Helical" evidence="1">
    <location>
        <begin position="65"/>
        <end position="91"/>
    </location>
</feature>
<feature type="transmembrane region" description="Helical" evidence="1">
    <location>
        <begin position="156"/>
        <end position="188"/>
    </location>
</feature>
<reference evidence="2" key="1">
    <citation type="submission" date="2020-08" db="EMBL/GenBank/DDBJ databases">
        <title>Ramlibacter sp. GTP1 16S ribosomal RNA gene genome sequencing and assembly.</title>
        <authorList>
            <person name="Kang M."/>
        </authorList>
    </citation>
    <scope>NUCLEOTIDE SEQUENCE</scope>
    <source>
        <strain evidence="2">GTP1</strain>
    </source>
</reference>
<dbReference type="GO" id="GO:0043190">
    <property type="term" value="C:ATP-binding cassette (ABC) transporter complex"/>
    <property type="evidence" value="ECO:0007669"/>
    <property type="project" value="InterPro"/>
</dbReference>
<gene>
    <name evidence="2" type="ORF">H8R02_02135</name>
</gene>
<feature type="transmembrane region" description="Helical" evidence="1">
    <location>
        <begin position="24"/>
        <end position="44"/>
    </location>
</feature>
<comment type="caution">
    <text evidence="2">The sequence shown here is derived from an EMBL/GenBank/DDBJ whole genome shotgun (WGS) entry which is preliminary data.</text>
</comment>
<name>A0A923M617_9BURK</name>
<evidence type="ECO:0000313" key="3">
    <source>
        <dbReference type="Proteomes" id="UP000596827"/>
    </source>
</evidence>
<dbReference type="InterPro" id="IPR030802">
    <property type="entry name" value="Permease_MalE"/>
</dbReference>
<dbReference type="Proteomes" id="UP000596827">
    <property type="component" value="Unassembled WGS sequence"/>
</dbReference>
<sequence>MVLSHQLASWYRVLSHKGLTPLRWLWAWVSITYFGSTMLVRAITPSSYGPETRANLVKHVYIDTAPILGWFSALVALLTLIITRIVVVTAYSYGLSQYALELLVRVLMIELIPLTAALFVALRCTIPSGAALVELRTVGHFRQLRRQGLDPVTIEVLPRLIAGVFACITLAALSSFVAMVVAYLAVYGPNVAGLQSYTRMFGNVFEPMTSLIFVLKTLFFALAVSVIPMASGLNNVEADRSRESAALQGLVRMFGVLLVLEAASLVGNYI</sequence>